<sequence>MASQLTVPADAPPEIDLGKYQSMVSRLDTVRANGLVSQVIGLVVESIGPTVQVGEICEIRHGGRNAPVIKAEVVGFKSNRVLLMPLGEMAGIKPGSEVVATGHTQHTIVGDHLLGRILDGLGEPADGKGSLSTHGSRHYPINAAPPNALTRKRITEPIQLGIRAIDGLLTLGKGQRMGIFAGSGVGKSTVLGMIARNTTADINVICLVGERGREVREFVESDLGPEGLSRSVLVIATSDQPPLVRLKAPFIATTIAEYFRDRGKDVMLMMDSVTRFAMAQREVGLAVGEPPATRGYTPSVFAILPKLLERAGASDKGTITALYTVLVEGDDENEPIADTVRGILDGHIWLSRDLAARNHYPAIEVSRSVSRVMPQVTDPEQRKAAGQLREMMSTYREAEDLINIGAYAEGSNPRIDASRRMIEPIRAFLRQGVHEKNSFDETVAALEGMFENEEL</sequence>
<keyword evidence="8" id="KW-0406">Ion transport</keyword>
<evidence type="ECO:0000313" key="9">
    <source>
        <dbReference type="EMBL" id="BDI30914.1"/>
    </source>
</evidence>
<evidence type="ECO:0000256" key="8">
    <source>
        <dbReference type="ARBA" id="ARBA00023065"/>
    </source>
</evidence>
<keyword evidence="5" id="KW-0067">ATP-binding</keyword>
<dbReference type="Pfam" id="PF02874">
    <property type="entry name" value="ATP-synt_ab_N"/>
    <property type="match status" value="1"/>
</dbReference>
<evidence type="ECO:0000256" key="3">
    <source>
        <dbReference type="ARBA" id="ARBA00022490"/>
    </source>
</evidence>
<dbReference type="InterPro" id="IPR005714">
    <property type="entry name" value="ATPase_T3SS_FliI/YscN"/>
</dbReference>
<dbReference type="InterPro" id="IPR004100">
    <property type="entry name" value="ATPase_F1/V1/A1_a/bsu_N"/>
</dbReference>
<dbReference type="GO" id="GO:0005524">
    <property type="term" value="F:ATP binding"/>
    <property type="evidence" value="ECO:0007669"/>
    <property type="project" value="UniProtKB-KW"/>
</dbReference>
<keyword evidence="7" id="KW-1278">Translocase</keyword>
<dbReference type="GO" id="GO:0016887">
    <property type="term" value="F:ATP hydrolysis activity"/>
    <property type="evidence" value="ECO:0007669"/>
    <property type="project" value="InterPro"/>
</dbReference>
<dbReference type="SUPFAM" id="SSF52540">
    <property type="entry name" value="P-loop containing nucleoside triphosphate hydrolases"/>
    <property type="match status" value="1"/>
</dbReference>
<dbReference type="AlphaFoldDB" id="A0A402CSZ0"/>
<dbReference type="InterPro" id="IPR027417">
    <property type="entry name" value="P-loop_NTPase"/>
</dbReference>
<dbReference type="GO" id="GO:0005737">
    <property type="term" value="C:cytoplasm"/>
    <property type="evidence" value="ECO:0007669"/>
    <property type="project" value="UniProtKB-SubCell"/>
</dbReference>
<dbReference type="CDD" id="cd01136">
    <property type="entry name" value="ATPase_flagellum-secretory_path_III"/>
    <property type="match status" value="1"/>
</dbReference>
<evidence type="ECO:0000256" key="5">
    <source>
        <dbReference type="ARBA" id="ARBA00022840"/>
    </source>
</evidence>
<dbReference type="NCBIfam" id="TIGR03497">
    <property type="entry name" value="FliI_clade2"/>
    <property type="match status" value="1"/>
</dbReference>
<evidence type="ECO:0000256" key="1">
    <source>
        <dbReference type="ARBA" id="ARBA00004496"/>
    </source>
</evidence>
<keyword evidence="3" id="KW-0963">Cytoplasm</keyword>
<dbReference type="Proteomes" id="UP000287394">
    <property type="component" value="Chromosome"/>
</dbReference>
<evidence type="ECO:0000256" key="2">
    <source>
        <dbReference type="ARBA" id="ARBA00022448"/>
    </source>
</evidence>
<dbReference type="InterPro" id="IPR000194">
    <property type="entry name" value="ATPase_F1/V1/A1_a/bsu_nucl-bd"/>
</dbReference>
<dbReference type="FunCoup" id="A0A402CSZ0">
    <property type="interactions" value="144"/>
</dbReference>
<dbReference type="CDD" id="cd18117">
    <property type="entry name" value="ATP-synt_flagellum-secretory_path_III_N"/>
    <property type="match status" value="1"/>
</dbReference>
<dbReference type="NCBIfam" id="TIGR01026">
    <property type="entry name" value="fliI_yscN"/>
    <property type="match status" value="1"/>
</dbReference>
<dbReference type="CDD" id="cd18114">
    <property type="entry name" value="ATP-synt_flagellum-secretory_path_III_C"/>
    <property type="match status" value="1"/>
</dbReference>
<dbReference type="GO" id="GO:0046933">
    <property type="term" value="F:proton-transporting ATP synthase activity, rotational mechanism"/>
    <property type="evidence" value="ECO:0007669"/>
    <property type="project" value="TreeGrafter"/>
</dbReference>
<dbReference type="PANTHER" id="PTHR15184">
    <property type="entry name" value="ATP SYNTHASE"/>
    <property type="match status" value="1"/>
</dbReference>
<dbReference type="GO" id="GO:0044780">
    <property type="term" value="P:bacterial-type flagellum assembly"/>
    <property type="evidence" value="ECO:0007669"/>
    <property type="project" value="InterPro"/>
</dbReference>
<dbReference type="GO" id="GO:0030257">
    <property type="term" value="C:type III protein secretion system complex"/>
    <property type="evidence" value="ECO:0007669"/>
    <property type="project" value="InterPro"/>
</dbReference>
<proteinExistence type="predicted"/>
<keyword evidence="2" id="KW-0813">Transport</keyword>
<dbReference type="OrthoDB" id="9802718at2"/>
<evidence type="ECO:0000256" key="7">
    <source>
        <dbReference type="ARBA" id="ARBA00022967"/>
    </source>
</evidence>
<dbReference type="GO" id="GO:0030254">
    <property type="term" value="P:protein secretion by the type III secretion system"/>
    <property type="evidence" value="ECO:0007669"/>
    <property type="project" value="InterPro"/>
</dbReference>
<evidence type="ECO:0000256" key="6">
    <source>
        <dbReference type="ARBA" id="ARBA00022927"/>
    </source>
</evidence>
<keyword evidence="10" id="KW-1185">Reference proteome</keyword>
<dbReference type="InterPro" id="IPR022425">
    <property type="entry name" value="FliI_clade2"/>
</dbReference>
<dbReference type="Gene3D" id="3.40.50.12240">
    <property type="match status" value="1"/>
</dbReference>
<dbReference type="Pfam" id="PF18269">
    <property type="entry name" value="T3SS_ATPase_C"/>
    <property type="match status" value="1"/>
</dbReference>
<dbReference type="Pfam" id="PF00006">
    <property type="entry name" value="ATP-synt_ab"/>
    <property type="match status" value="1"/>
</dbReference>
<reference evidence="9 10" key="1">
    <citation type="journal article" date="2019" name="Int. J. Syst. Evol. Microbiol.">
        <title>Capsulimonas corticalis gen. nov., sp. nov., an aerobic capsulated bacterium, of a novel bacterial order, Capsulimonadales ord. nov., of the class Armatimonadia of the phylum Armatimonadetes.</title>
        <authorList>
            <person name="Li J."/>
            <person name="Kudo C."/>
            <person name="Tonouchi A."/>
        </authorList>
    </citation>
    <scope>NUCLEOTIDE SEQUENCE [LARGE SCALE GENOMIC DNA]</scope>
    <source>
        <strain evidence="9 10">AX-7</strain>
    </source>
</reference>
<evidence type="ECO:0000313" key="10">
    <source>
        <dbReference type="Proteomes" id="UP000287394"/>
    </source>
</evidence>
<dbReference type="KEGG" id="ccot:CCAX7_29650"/>
<organism evidence="9 10">
    <name type="scientific">Capsulimonas corticalis</name>
    <dbReference type="NCBI Taxonomy" id="2219043"/>
    <lineage>
        <taxon>Bacteria</taxon>
        <taxon>Bacillati</taxon>
        <taxon>Armatimonadota</taxon>
        <taxon>Armatimonadia</taxon>
        <taxon>Capsulimonadales</taxon>
        <taxon>Capsulimonadaceae</taxon>
        <taxon>Capsulimonas</taxon>
    </lineage>
</organism>
<dbReference type="FunFam" id="3.40.50.12240:FF:000002">
    <property type="entry name" value="Flagellum-specific ATP synthase FliI"/>
    <property type="match status" value="1"/>
</dbReference>
<accession>A0A402CSZ0</accession>
<dbReference type="InterPro" id="IPR050053">
    <property type="entry name" value="ATPase_alpha/beta_chains"/>
</dbReference>
<dbReference type="PANTHER" id="PTHR15184:SF9">
    <property type="entry name" value="SPI-1 TYPE 3 SECRETION SYSTEM ATPASE"/>
    <property type="match status" value="1"/>
</dbReference>
<dbReference type="SMART" id="SM00382">
    <property type="entry name" value="AAA"/>
    <property type="match status" value="1"/>
</dbReference>
<dbReference type="InterPro" id="IPR040627">
    <property type="entry name" value="T3SS_ATPase_C"/>
</dbReference>
<comment type="subcellular location">
    <subcellularLocation>
        <location evidence="1">Cytoplasm</location>
    </subcellularLocation>
</comment>
<keyword evidence="6" id="KW-0653">Protein transport</keyword>
<dbReference type="EMBL" id="AP025739">
    <property type="protein sequence ID" value="BDI30914.1"/>
    <property type="molecule type" value="Genomic_DNA"/>
</dbReference>
<dbReference type="InterPro" id="IPR003593">
    <property type="entry name" value="AAA+_ATPase"/>
</dbReference>
<gene>
    <name evidence="9" type="ORF">CCAX7_29650</name>
</gene>
<protein>
    <submittedName>
        <fullName evidence="9">EscN/YscN/HrcN family type III secretion system ATPase</fullName>
    </submittedName>
</protein>
<evidence type="ECO:0000256" key="4">
    <source>
        <dbReference type="ARBA" id="ARBA00022741"/>
    </source>
</evidence>
<name>A0A402CSZ0_9BACT</name>
<keyword evidence="4" id="KW-0547">Nucleotide-binding</keyword>
<dbReference type="GO" id="GO:0071973">
    <property type="term" value="P:bacterial-type flagellum-dependent cell motility"/>
    <property type="evidence" value="ECO:0007669"/>
    <property type="project" value="InterPro"/>
</dbReference>